<organism evidence="1">
    <name type="scientific">marine sediment metagenome</name>
    <dbReference type="NCBI Taxonomy" id="412755"/>
    <lineage>
        <taxon>unclassified sequences</taxon>
        <taxon>metagenomes</taxon>
        <taxon>ecological metagenomes</taxon>
    </lineage>
</organism>
<comment type="caution">
    <text evidence="1">The sequence shown here is derived from an EMBL/GenBank/DDBJ whole genome shotgun (WGS) entry which is preliminary data.</text>
</comment>
<dbReference type="EMBL" id="LAZR01009144">
    <property type="protein sequence ID" value="KKM74418.1"/>
    <property type="molecule type" value="Genomic_DNA"/>
</dbReference>
<name>A0A0F9JXI0_9ZZZZ</name>
<sequence>MASIYTDSSNVYNTTGLTTDDVSVSVMDLFLTWTDDELDRVTGRQWNTAAATAIEFIDGARFFRYEPVNSHIYRWWETRRDKEKIMVARQNLSAIDNVTFLNIDGTSNAIVQATDIVTNSASFSEGEIVFLGDTVPYGFANIRVSYTYGIASDDARVNLVQELATILAGIRAFVSVSGGTFDDVTSYTLGSKSVSVGEPWVNLREAITQFKARKDEILRLLGGRLDMVFV</sequence>
<accession>A0A0F9JXI0</accession>
<proteinExistence type="predicted"/>
<dbReference type="AlphaFoldDB" id="A0A0F9JXI0"/>
<gene>
    <name evidence="1" type="ORF">LCGC14_1400490</name>
</gene>
<reference evidence="1" key="1">
    <citation type="journal article" date="2015" name="Nature">
        <title>Complex archaea that bridge the gap between prokaryotes and eukaryotes.</title>
        <authorList>
            <person name="Spang A."/>
            <person name="Saw J.H."/>
            <person name="Jorgensen S.L."/>
            <person name="Zaremba-Niedzwiedzka K."/>
            <person name="Martijn J."/>
            <person name="Lind A.E."/>
            <person name="van Eijk R."/>
            <person name="Schleper C."/>
            <person name="Guy L."/>
            <person name="Ettema T.J."/>
        </authorList>
    </citation>
    <scope>NUCLEOTIDE SEQUENCE</scope>
</reference>
<protein>
    <submittedName>
        <fullName evidence="1">Uncharacterized protein</fullName>
    </submittedName>
</protein>
<evidence type="ECO:0000313" key="1">
    <source>
        <dbReference type="EMBL" id="KKM74418.1"/>
    </source>
</evidence>